<dbReference type="OrthoDB" id="3559514at2759"/>
<gene>
    <name evidence="1" type="ORF">G7Y89_g4013</name>
</gene>
<organism evidence="1 2">
    <name type="scientific">Cudoniella acicularis</name>
    <dbReference type="NCBI Taxonomy" id="354080"/>
    <lineage>
        <taxon>Eukaryota</taxon>
        <taxon>Fungi</taxon>
        <taxon>Dikarya</taxon>
        <taxon>Ascomycota</taxon>
        <taxon>Pezizomycotina</taxon>
        <taxon>Leotiomycetes</taxon>
        <taxon>Helotiales</taxon>
        <taxon>Tricladiaceae</taxon>
        <taxon>Cudoniella</taxon>
    </lineage>
</organism>
<proteinExistence type="predicted"/>
<reference evidence="1 2" key="1">
    <citation type="submission" date="2020-03" db="EMBL/GenBank/DDBJ databases">
        <title>Draft Genome Sequence of Cudoniella acicularis.</title>
        <authorList>
            <person name="Buettner E."/>
            <person name="Kellner H."/>
        </authorList>
    </citation>
    <scope>NUCLEOTIDE SEQUENCE [LARGE SCALE GENOMIC DNA]</scope>
    <source>
        <strain evidence="1 2">DSM 108380</strain>
    </source>
</reference>
<protein>
    <recommendedName>
        <fullName evidence="3">CHAT domain-containing protein</fullName>
    </recommendedName>
</protein>
<comment type="caution">
    <text evidence="1">The sequence shown here is derived from an EMBL/GenBank/DDBJ whole genome shotgun (WGS) entry which is preliminary data.</text>
</comment>
<sequence length="703" mass="80692">MPQWRLAAFPGTSHATHIQRLQMVEKPHIHHFQELEILALDHNSQPVRLKTAWCVHILTGAPFIAMSLFRKPSSNAIKAPDSHTIIIQQVAKPEVYHRDGRLQYCVNVILDDTPQLTNHTFYDPSSIADHDSCLTYLNEMLKEGRKYDPDFAQSTDSIIHEYGQELFKRLAIGSFSGNLAHSKLIVEIREAVKHVGTKNTIHRLRWEQLEDGNLWPRDKARSITVRRITPQETTVANGLAPKSSGNFSQEKERGRVNILLVIARNFEKSDGEYYDIDPGITLGAILRMKRKLEETNSPFHIMLEIVRPGTFTAFKAHLKSRPIGYFDIVHFDVHGKININSSSSHEPCLHFLHNEFAEKSLENTNNGLVEVSAKEIATQLHDYKVPHAVLNACKSANPFGAAVKLLCENFYRSFFCELRSFSDSASRAREALRENSIRVEPCPCIKVQDWFVPVTYAHTDGNLTKPVVSKVPWKKMLSPSSLHLPQNYDAKSMSSASSYVSSQKSLGHDSSAFLRLRMPDLGFERQLMRDKVIRIFGRNNEDNESYIGYFTDLWRITGFIDKPFEIEADYYLENPRRQLDRAKEYIWGSNRLPPKELPEKLSKAADRKFIPRPVVIVYSADNLFPQNITEIQEYRRQELNAFFEEILIKPAKKFPREFRSPYLIFVSRHDIQPASIDFFPNIGGESFSYSERPKTLPYSGTRT</sequence>
<dbReference type="Proteomes" id="UP000566819">
    <property type="component" value="Unassembled WGS sequence"/>
</dbReference>
<dbReference type="AlphaFoldDB" id="A0A8H4RQA5"/>
<evidence type="ECO:0000313" key="2">
    <source>
        <dbReference type="Proteomes" id="UP000566819"/>
    </source>
</evidence>
<evidence type="ECO:0000313" key="1">
    <source>
        <dbReference type="EMBL" id="KAF4634097.1"/>
    </source>
</evidence>
<evidence type="ECO:0008006" key="3">
    <source>
        <dbReference type="Google" id="ProtNLM"/>
    </source>
</evidence>
<keyword evidence="2" id="KW-1185">Reference proteome</keyword>
<accession>A0A8H4RQA5</accession>
<name>A0A8H4RQA5_9HELO</name>
<dbReference type="EMBL" id="JAAMPI010000209">
    <property type="protein sequence ID" value="KAF4634097.1"/>
    <property type="molecule type" value="Genomic_DNA"/>
</dbReference>